<evidence type="ECO:0000313" key="2">
    <source>
        <dbReference type="EMBL" id="CAD8588757.1"/>
    </source>
</evidence>
<reference evidence="2" key="1">
    <citation type="submission" date="2021-01" db="EMBL/GenBank/DDBJ databases">
        <authorList>
            <person name="Corre E."/>
            <person name="Pelletier E."/>
            <person name="Niang G."/>
            <person name="Scheremetjew M."/>
            <person name="Finn R."/>
            <person name="Kale V."/>
            <person name="Holt S."/>
            <person name="Cochrane G."/>
            <person name="Meng A."/>
            <person name="Brown T."/>
            <person name="Cohen L."/>
        </authorList>
    </citation>
    <scope>NUCLEOTIDE SEQUENCE</scope>
    <source>
        <strain evidence="2">CCMP494</strain>
    </source>
</reference>
<keyword evidence="1" id="KW-1133">Transmembrane helix</keyword>
<evidence type="ECO:0000256" key="1">
    <source>
        <dbReference type="SAM" id="Phobius"/>
    </source>
</evidence>
<accession>A0A7S0PPU8</accession>
<gene>
    <name evidence="2" type="ORF">MSP1404_LOCUS6624</name>
</gene>
<keyword evidence="1" id="KW-0472">Membrane</keyword>
<proteinExistence type="predicted"/>
<organism evidence="2">
    <name type="scientific">Micromonas pusilla</name>
    <name type="common">Picoplanktonic green alga</name>
    <name type="synonym">Chromulina pusilla</name>
    <dbReference type="NCBI Taxonomy" id="38833"/>
    <lineage>
        <taxon>Eukaryota</taxon>
        <taxon>Viridiplantae</taxon>
        <taxon>Chlorophyta</taxon>
        <taxon>Mamiellophyceae</taxon>
        <taxon>Mamiellales</taxon>
        <taxon>Mamiellaceae</taxon>
        <taxon>Micromonas</taxon>
    </lineage>
</organism>
<protein>
    <submittedName>
        <fullName evidence="2">Uncharacterized protein</fullName>
    </submittedName>
</protein>
<name>A0A7S0PPU8_MICPS</name>
<sequence>MTAQPTRGKSKAGHHVTWLIASTSTEAQTLIPEWVLGFSLVFFGLAFTLIASGIVAEGFRHYRAHYANRREERERKRGDGDEVV</sequence>
<feature type="transmembrane region" description="Helical" evidence="1">
    <location>
        <begin position="34"/>
        <end position="56"/>
    </location>
</feature>
<dbReference type="EMBL" id="HBEV01008664">
    <property type="protein sequence ID" value="CAD8588757.1"/>
    <property type="molecule type" value="Transcribed_RNA"/>
</dbReference>
<keyword evidence="1" id="KW-0812">Transmembrane</keyword>
<dbReference type="AlphaFoldDB" id="A0A7S0PPU8"/>